<evidence type="ECO:0000313" key="3">
    <source>
        <dbReference type="Proteomes" id="UP000070513"/>
    </source>
</evidence>
<keyword evidence="1" id="KW-0812">Transmembrane</keyword>
<protein>
    <submittedName>
        <fullName evidence="2">Uncharacterized protein</fullName>
    </submittedName>
</protein>
<accession>A0A135WKA1</accession>
<dbReference type="AlphaFoldDB" id="A0A135WKA1"/>
<evidence type="ECO:0000256" key="1">
    <source>
        <dbReference type="SAM" id="Phobius"/>
    </source>
</evidence>
<keyword evidence="1" id="KW-1133">Transmembrane helix</keyword>
<reference evidence="3" key="1">
    <citation type="submission" date="2015-12" db="EMBL/GenBank/DDBJ databases">
        <title>Genome sequence of a biocontrol rhizobacterium Chryseobacterium kwangjuense strain KJ1R5 isolated from pepper (Capsicum annuum L.).</title>
        <authorList>
            <person name="Jeong J.-J."/>
            <person name="Park H."/>
            <person name="Mannaa M."/>
            <person name="Sang M.K."/>
            <person name="Choi I.-G."/>
            <person name="Kim K.D."/>
        </authorList>
    </citation>
    <scope>NUCLEOTIDE SEQUENCE [LARGE SCALE GENOMIC DNA]</scope>
    <source>
        <strain evidence="3">KJ1R5</strain>
    </source>
</reference>
<dbReference type="RefSeq" id="WP_062648777.1">
    <property type="nucleotide sequence ID" value="NZ_LPUR01000001.1"/>
</dbReference>
<dbReference type="OrthoDB" id="713675at2"/>
<dbReference type="PROSITE" id="PS51257">
    <property type="entry name" value="PROKAR_LIPOPROTEIN"/>
    <property type="match status" value="1"/>
</dbReference>
<proteinExistence type="predicted"/>
<keyword evidence="1" id="KW-0472">Membrane</keyword>
<reference evidence="2 3" key="2">
    <citation type="journal article" date="2016" name="Genome Announc.">
        <title>Draft Genome Sequence of a Biocontrol Rhizobacterium, Chryseobacterium kwangjuense Strain KJ1R5, Isolated from Pepper (Capsicum annuum).</title>
        <authorList>
            <person name="Jeong J.J."/>
            <person name="Park H."/>
            <person name="Park B.H."/>
            <person name="Mannaa M."/>
            <person name="Sang M.K."/>
            <person name="Choi I.G."/>
            <person name="Kim K.D."/>
        </authorList>
    </citation>
    <scope>NUCLEOTIDE SEQUENCE [LARGE SCALE GENOMIC DNA]</scope>
    <source>
        <strain evidence="2 3">KJ1R5</strain>
    </source>
</reference>
<organism evidence="2 3">
    <name type="scientific">Chryseobacterium kwangjuense</name>
    <dbReference type="NCBI Taxonomy" id="267125"/>
    <lineage>
        <taxon>Bacteria</taxon>
        <taxon>Pseudomonadati</taxon>
        <taxon>Bacteroidota</taxon>
        <taxon>Flavobacteriia</taxon>
        <taxon>Flavobacteriales</taxon>
        <taxon>Weeksellaceae</taxon>
        <taxon>Chryseobacterium group</taxon>
        <taxon>Chryseobacterium</taxon>
    </lineage>
</organism>
<gene>
    <name evidence="2" type="ORF">AU378_05430</name>
</gene>
<dbReference type="Proteomes" id="UP000070513">
    <property type="component" value="Unassembled WGS sequence"/>
</dbReference>
<name>A0A135WKA1_9FLAO</name>
<dbReference type="EMBL" id="LPUR01000001">
    <property type="protein sequence ID" value="KXH85192.1"/>
    <property type="molecule type" value="Genomic_DNA"/>
</dbReference>
<comment type="caution">
    <text evidence="2">The sequence shown here is derived from an EMBL/GenBank/DDBJ whole genome shotgun (WGS) entry which is preliminary data.</text>
</comment>
<feature type="transmembrane region" description="Helical" evidence="1">
    <location>
        <begin position="7"/>
        <end position="28"/>
    </location>
</feature>
<sequence>MTKEKNVFQKIATGFLLLMMAALFTVIISCREEQDYEITHRVIYKAEGSAGVQIISARYHGYVGANLVSAPNVSGHQWTSPEVTMTHRLPVGKINTEGTLAIIKATGANASSTLKVQIYVDGALKKEVTVTGQDLNAEAQYDIDFKVD</sequence>
<evidence type="ECO:0000313" key="2">
    <source>
        <dbReference type="EMBL" id="KXH85192.1"/>
    </source>
</evidence>